<organism evidence="4 5">
    <name type="scientific">Moniliophthora roreri (strain MCA 2997)</name>
    <name type="common">Cocoa frosty pod rot fungus</name>
    <name type="synonym">Crinipellis roreri</name>
    <dbReference type="NCBI Taxonomy" id="1381753"/>
    <lineage>
        <taxon>Eukaryota</taxon>
        <taxon>Fungi</taxon>
        <taxon>Dikarya</taxon>
        <taxon>Basidiomycota</taxon>
        <taxon>Agaricomycotina</taxon>
        <taxon>Agaricomycetes</taxon>
        <taxon>Agaricomycetidae</taxon>
        <taxon>Agaricales</taxon>
        <taxon>Marasmiineae</taxon>
        <taxon>Marasmiaceae</taxon>
        <taxon>Moniliophthora</taxon>
    </lineage>
</organism>
<feature type="transmembrane region" description="Helical" evidence="3">
    <location>
        <begin position="189"/>
        <end position="208"/>
    </location>
</feature>
<name>V2YIH3_MONRO</name>
<sequence>MPSIEPISSQAQSTLRRRMHVLENAHKQASRREETQTEETVLSHTDYESASGSDSSGEHIEEEENHEEDVEVDREQPSLHRSVSEEHERRRTEPIPSHSLPDDSAWYKFDLTVVAALVSPIGNWLTGGDHIKNVLLVLLLLFYLHQVIEVPWSLYHKARPRQRPPHIQSTHTSTEERYRELAASELQKIEILFLLFTILSPFIGALLIRIVSTTVLGEDTFSWFSIGLFVLATGVRPWSHLVQRISSRVTDLHDIIHYPSHHPSSNGDFRSELEALRKQVRQLDAQLVQLQRKTEKDSDEMYEYMDDAIDVVEKSIKRQEKKHEKQDGRFKDLEVLIDGLKKRNARPKLAPVSPSMDRPLSLPLSDRVSLVMTSFLPSWALPSLPRTSTQDGRHSPSSTVTRYSVPSPSSPDGLETIVEESDAPPPPEEAPAPQLNLPAKVFLRVGYVATLPLRSVSRMVFGYSLLP</sequence>
<dbReference type="PANTHER" id="PTHR42032">
    <property type="entry name" value="YALI0E30679P"/>
    <property type="match status" value="1"/>
</dbReference>
<accession>V2YIH3</accession>
<keyword evidence="1" id="KW-0175">Coiled coil</keyword>
<evidence type="ECO:0000256" key="2">
    <source>
        <dbReference type="SAM" id="MobiDB-lite"/>
    </source>
</evidence>
<gene>
    <name evidence="4" type="ORF">Moror_2636</name>
</gene>
<dbReference type="OrthoDB" id="10263751at2759"/>
<feature type="compositionally biased region" description="Polar residues" evidence="2">
    <location>
        <begin position="385"/>
        <end position="407"/>
    </location>
</feature>
<keyword evidence="3" id="KW-1133">Transmembrane helix</keyword>
<keyword evidence="5" id="KW-1185">Reference proteome</keyword>
<feature type="region of interest" description="Disordered" evidence="2">
    <location>
        <begin position="1"/>
        <end position="97"/>
    </location>
</feature>
<dbReference type="Proteomes" id="UP000017559">
    <property type="component" value="Unassembled WGS sequence"/>
</dbReference>
<evidence type="ECO:0000256" key="1">
    <source>
        <dbReference type="SAM" id="Coils"/>
    </source>
</evidence>
<feature type="compositionally biased region" description="Polar residues" evidence="2">
    <location>
        <begin position="38"/>
        <end position="55"/>
    </location>
</feature>
<reference evidence="4 5" key="1">
    <citation type="journal article" date="2014" name="BMC Genomics">
        <title>Genome and secretome analysis of the hemibiotrophic fungal pathogen, Moniliophthora roreri, which causes frosty pod rot disease of cacao: mechanisms of the biotrophic and necrotrophic phases.</title>
        <authorList>
            <person name="Meinhardt L.W."/>
            <person name="Costa G.G.L."/>
            <person name="Thomazella D.P.T."/>
            <person name="Teixeira P.J.P.L."/>
            <person name="Carazzolle M.F."/>
            <person name="Schuster S.C."/>
            <person name="Carlson J.E."/>
            <person name="Guiltinan M.J."/>
            <person name="Mieczkowski P."/>
            <person name="Farmer A."/>
            <person name="Ramaraj T."/>
            <person name="Crozier J."/>
            <person name="Davis R.E."/>
            <person name="Shao J."/>
            <person name="Melnick R.L."/>
            <person name="Pereira G.A.G."/>
            <person name="Bailey B.A."/>
        </authorList>
    </citation>
    <scope>NUCLEOTIDE SEQUENCE [LARGE SCALE GENOMIC DNA]</scope>
    <source>
        <strain evidence="4 5">MCA 2997</strain>
    </source>
</reference>
<feature type="compositionally biased region" description="Polar residues" evidence="2">
    <location>
        <begin position="1"/>
        <end position="14"/>
    </location>
</feature>
<dbReference type="AlphaFoldDB" id="V2YIH3"/>
<dbReference type="EMBL" id="AWSO01000343">
    <property type="protein sequence ID" value="ESK91504.1"/>
    <property type="molecule type" value="Genomic_DNA"/>
</dbReference>
<evidence type="ECO:0000313" key="4">
    <source>
        <dbReference type="EMBL" id="ESK91504.1"/>
    </source>
</evidence>
<comment type="caution">
    <text evidence="4">The sequence shown here is derived from an EMBL/GenBank/DDBJ whole genome shotgun (WGS) entry which is preliminary data.</text>
</comment>
<protein>
    <submittedName>
        <fullName evidence="4">Uncharacterized protein</fullName>
    </submittedName>
</protein>
<evidence type="ECO:0000256" key="3">
    <source>
        <dbReference type="SAM" id="Phobius"/>
    </source>
</evidence>
<keyword evidence="3" id="KW-0812">Transmembrane</keyword>
<evidence type="ECO:0000313" key="5">
    <source>
        <dbReference type="Proteomes" id="UP000017559"/>
    </source>
</evidence>
<keyword evidence="3" id="KW-0472">Membrane</keyword>
<feature type="compositionally biased region" description="Basic and acidic residues" evidence="2">
    <location>
        <begin position="20"/>
        <end position="35"/>
    </location>
</feature>
<dbReference type="HOGENOM" id="CLU_037537_0_0_1"/>
<feature type="region of interest" description="Disordered" evidence="2">
    <location>
        <begin position="382"/>
        <end position="433"/>
    </location>
</feature>
<feature type="compositionally biased region" description="Basic and acidic residues" evidence="2">
    <location>
        <begin position="73"/>
        <end position="93"/>
    </location>
</feature>
<feature type="compositionally biased region" description="Acidic residues" evidence="2">
    <location>
        <begin position="60"/>
        <end position="72"/>
    </location>
</feature>
<feature type="transmembrane region" description="Helical" evidence="3">
    <location>
        <begin position="134"/>
        <end position="155"/>
    </location>
</feature>
<proteinExistence type="predicted"/>
<dbReference type="PANTHER" id="PTHR42032:SF1">
    <property type="entry name" value="YALI0E30679P"/>
    <property type="match status" value="1"/>
</dbReference>
<dbReference type="KEGG" id="mrr:Moror_2636"/>
<feature type="transmembrane region" description="Helical" evidence="3">
    <location>
        <begin position="220"/>
        <end position="238"/>
    </location>
</feature>
<feature type="coiled-coil region" evidence="1">
    <location>
        <begin position="266"/>
        <end position="300"/>
    </location>
</feature>